<dbReference type="AlphaFoldDB" id="A0A1U7J070"/>
<proteinExistence type="predicted"/>
<keyword evidence="1" id="KW-0436">Ligase</keyword>
<reference evidence="1 2" key="1">
    <citation type="submission" date="2016-11" db="EMBL/GenBank/DDBJ databases">
        <title>Draft Genome Sequences of Nine Cyanobacterial Strains from Diverse Habitats.</title>
        <authorList>
            <person name="Zhu T."/>
            <person name="Hou S."/>
            <person name="Lu X."/>
            <person name="Hess W.R."/>
        </authorList>
    </citation>
    <scope>NUCLEOTIDE SEQUENCE [LARGE SCALE GENOMIC DNA]</scope>
    <source>
        <strain evidence="1 2">NIES-30</strain>
    </source>
</reference>
<keyword evidence="2" id="KW-1185">Reference proteome</keyword>
<organism evidence="1 2">
    <name type="scientific">Phormidium tenue NIES-30</name>
    <dbReference type="NCBI Taxonomy" id="549789"/>
    <lineage>
        <taxon>Bacteria</taxon>
        <taxon>Bacillati</taxon>
        <taxon>Cyanobacteriota</taxon>
        <taxon>Cyanophyceae</taxon>
        <taxon>Oscillatoriophycideae</taxon>
        <taxon>Oscillatoriales</taxon>
        <taxon>Oscillatoriaceae</taxon>
        <taxon>Phormidium</taxon>
    </lineage>
</organism>
<dbReference type="GO" id="GO:0016874">
    <property type="term" value="F:ligase activity"/>
    <property type="evidence" value="ECO:0007669"/>
    <property type="project" value="UniProtKB-KW"/>
</dbReference>
<evidence type="ECO:0000313" key="2">
    <source>
        <dbReference type="Proteomes" id="UP000185557"/>
    </source>
</evidence>
<dbReference type="Proteomes" id="UP000185557">
    <property type="component" value="Unassembled WGS sequence"/>
</dbReference>
<name>A0A1U7J070_9CYAN</name>
<dbReference type="Pfam" id="PF12224">
    <property type="entry name" value="Amidoligase_2"/>
    <property type="match status" value="1"/>
</dbReference>
<dbReference type="EMBL" id="MRCG01000019">
    <property type="protein sequence ID" value="OKH44947.1"/>
    <property type="molecule type" value="Genomic_DNA"/>
</dbReference>
<evidence type="ECO:0000313" key="1">
    <source>
        <dbReference type="EMBL" id="OKH44947.1"/>
    </source>
</evidence>
<sequence length="360" mass="39730">MTLAGRVGLEIELMAPRGSSRQALAEAIAAAQGGSVSRVFYPQSEHSQIVGTPVLENLTLGFEVHNAQHQAIAWCVDDLTLQADCDRTRPPQPGWYRIVGDDIRFMQIVNRLSDANLPLAEVLQPVAQTLGLELQQGPKGMVKLSDDLGPPIAIATPLPGERERPCELITPPLTCDQLPQVETYLQIARQLNFYAPVEGATHLHFDAAPLCSAPAIRNLVNLLWAFGPTLKSLVGSNPRCQRLGLWPAELLTLVQNPDWSDLPWEQARERLKTLPLTKYCDFNLKNMVYAPRHKHTFEVRILPVYLTLPPLLAVINLVADLVNRATDPAPVLPHDPWPVGAEGINALRQALPSSRFLRAL</sequence>
<comment type="caution">
    <text evidence="1">The sequence shown here is derived from an EMBL/GenBank/DDBJ whole genome shotgun (WGS) entry which is preliminary data.</text>
</comment>
<accession>A0A1U7J070</accession>
<protein>
    <submittedName>
        <fullName evidence="1">Amidoligase enzyme</fullName>
    </submittedName>
</protein>
<dbReference type="OrthoDB" id="569444at2"/>
<gene>
    <name evidence="1" type="ORF">NIES30_20865</name>
</gene>
<dbReference type="RefSeq" id="WP_073610388.1">
    <property type="nucleotide sequence ID" value="NZ_MRCG01000019.1"/>
</dbReference>
<dbReference type="InterPro" id="IPR022025">
    <property type="entry name" value="Amidoligase_2"/>
</dbReference>
<dbReference type="STRING" id="549789.NIES30_20865"/>